<sequence length="141" mass="16039">EKNPVKEKLGYASLEDVDAQGPPPGYVFVPKGDVYITRNCRSRSRETKQMVYTVYNPQTRRTLDLDAPSQTHATITQSASSTLAARTTSSPKRTHETSRRPALSSALNSQPCVQIHWRRCWAMRFCRAHGAWRGVARYKMR</sequence>
<feature type="non-terminal residue" evidence="2">
    <location>
        <position position="141"/>
    </location>
</feature>
<evidence type="ECO:0000313" key="2">
    <source>
        <dbReference type="EMBL" id="ODH12767.1"/>
    </source>
</evidence>
<feature type="region of interest" description="Disordered" evidence="1">
    <location>
        <begin position="63"/>
        <end position="105"/>
    </location>
</feature>
<reference evidence="2 3" key="1">
    <citation type="submission" date="2016-06" db="EMBL/GenBank/DDBJ databases">
        <authorList>
            <person name="Kjaerup R.B."/>
            <person name="Dalgaard T.S."/>
            <person name="Juul-Madsen H.R."/>
        </authorList>
    </citation>
    <scope>NUCLEOTIDE SEQUENCE [LARGE SCALE GENOMIC DNA]</scope>
    <source>
        <strain evidence="2 3">Pb300</strain>
    </source>
</reference>
<dbReference type="PANTHER" id="PTHR38113:SF2">
    <property type="entry name" value="DUF2293 DOMAIN-CONTAINING PROTEIN"/>
    <property type="match status" value="1"/>
</dbReference>
<dbReference type="PANTHER" id="PTHR38113">
    <property type="match status" value="1"/>
</dbReference>
<comment type="caution">
    <text evidence="2">The sequence shown here is derived from an EMBL/GenBank/DDBJ whole genome shotgun (WGS) entry which is preliminary data.</text>
</comment>
<dbReference type="VEuPathDB" id="FungiDB:PABG_06126"/>
<feature type="non-terminal residue" evidence="2">
    <location>
        <position position="1"/>
    </location>
</feature>
<name>A0A1D2J3N1_PARBR</name>
<dbReference type="Proteomes" id="UP000242814">
    <property type="component" value="Unassembled WGS sequence"/>
</dbReference>
<accession>A0A1D2J3N1</accession>
<evidence type="ECO:0000313" key="3">
    <source>
        <dbReference type="Proteomes" id="UP000242814"/>
    </source>
</evidence>
<gene>
    <name evidence="2" type="ORF">ACO22_07937</name>
</gene>
<organism evidence="2 3">
    <name type="scientific">Paracoccidioides brasiliensis</name>
    <dbReference type="NCBI Taxonomy" id="121759"/>
    <lineage>
        <taxon>Eukaryota</taxon>
        <taxon>Fungi</taxon>
        <taxon>Dikarya</taxon>
        <taxon>Ascomycota</taxon>
        <taxon>Pezizomycotina</taxon>
        <taxon>Eurotiomycetes</taxon>
        <taxon>Eurotiomycetidae</taxon>
        <taxon>Onygenales</taxon>
        <taxon>Ajellomycetaceae</taxon>
        <taxon>Paracoccidioides</taxon>
    </lineage>
</organism>
<dbReference type="AlphaFoldDB" id="A0A1D2J3N1"/>
<protein>
    <submittedName>
        <fullName evidence="2">Uncharacterized protein</fullName>
    </submittedName>
</protein>
<dbReference type="EMBL" id="LZYO01000767">
    <property type="protein sequence ID" value="ODH12767.1"/>
    <property type="molecule type" value="Genomic_DNA"/>
</dbReference>
<evidence type="ECO:0000256" key="1">
    <source>
        <dbReference type="SAM" id="MobiDB-lite"/>
    </source>
</evidence>
<feature type="compositionally biased region" description="Low complexity" evidence="1">
    <location>
        <begin position="78"/>
        <end position="90"/>
    </location>
</feature>
<proteinExistence type="predicted"/>
<feature type="compositionally biased region" description="Polar residues" evidence="1">
    <location>
        <begin position="68"/>
        <end position="77"/>
    </location>
</feature>